<dbReference type="Proteomes" id="UP001499924">
    <property type="component" value="Unassembled WGS sequence"/>
</dbReference>
<dbReference type="InterPro" id="IPR050923">
    <property type="entry name" value="Cell_Proc_Reg/RNA_Proc"/>
</dbReference>
<feature type="domain" description="FHA" evidence="2">
    <location>
        <begin position="24"/>
        <end position="73"/>
    </location>
</feature>
<evidence type="ECO:0000313" key="3">
    <source>
        <dbReference type="EMBL" id="GAA3168590.1"/>
    </source>
</evidence>
<evidence type="ECO:0000259" key="2">
    <source>
        <dbReference type="PROSITE" id="PS50006"/>
    </source>
</evidence>
<proteinExistence type="predicted"/>
<dbReference type="SMART" id="SM00240">
    <property type="entry name" value="FHA"/>
    <property type="match status" value="1"/>
</dbReference>
<dbReference type="InterPro" id="IPR036188">
    <property type="entry name" value="FAD/NAD-bd_sf"/>
</dbReference>
<dbReference type="RefSeq" id="WP_344688880.1">
    <property type="nucleotide sequence ID" value="NZ_BAAAVV010000004.1"/>
</dbReference>
<dbReference type="PROSITE" id="PS50006">
    <property type="entry name" value="FHA_DOMAIN"/>
    <property type="match status" value="1"/>
</dbReference>
<dbReference type="Gene3D" id="2.60.200.20">
    <property type="match status" value="1"/>
</dbReference>
<dbReference type="Pfam" id="PF00498">
    <property type="entry name" value="FHA"/>
    <property type="match status" value="1"/>
</dbReference>
<dbReference type="Gene3D" id="3.50.50.60">
    <property type="entry name" value="FAD/NAD(P)-binding domain"/>
    <property type="match status" value="1"/>
</dbReference>
<dbReference type="InterPro" id="IPR008984">
    <property type="entry name" value="SMAD_FHA_dom_sf"/>
</dbReference>
<comment type="caution">
    <text evidence="3">The sequence shown here is derived from an EMBL/GenBank/DDBJ whole genome shotgun (WGS) entry which is preliminary data.</text>
</comment>
<accession>A0ABP6P654</accession>
<sequence length="641" mass="69871">MTISLVGVQGDLAGRSFPITARPLTLGRGSSNDIVLADPAASRMHAELRPGKKGCVLKDLGSGNGTYVNGERVTERTLRPGDQVSIGDEVFRFETSDSPTVLVQAPVQADGAAAPPVLRVTVAGGGPVGMSFALLLDHLLGSRVAITIHDGRWAEDGGRFVWQNPEMGNNRRQQVVTVQSRQFLKLPPEVQARLFQPGTYSEMWPAGPDSIQGQGPRNIRIAYIEDELLAILDEKTDHIRLVPENFDATAAHEELAGAHVLAICEGGRSTTREHFADRFGAADMTLYGLEGRQVQDMVLGLRVKSRLPDPMSVLLTVSQNRFLLNSLRGEGFLNMRLTDQEAVEAVGINPVRQVFTPCIQSTPCLLERRPSGEFHCAGHNAFFLPALLKGSALWERVQEGLRMFDVPGADLSAVTGFRLDMVQRPRFTAELLPRTATTPGTYGFLLGDAANAIHFWPGRGLNSGLASAVSLARCLAANWRGVPFRDSAFTRHEAVMAMLQYRHKTRAFRQMVTTDDAGHAVAIKDLVARGIAEGEQGGMDGGMDGERDLELLMQRMRQNRTRLEPRLPGMPDDDTLRAHLAQLSPATLHTLVVSEPWDSGNVGGEEVDVDWLLPEQDAAVVPAPREGEQVARPRGWKPAVV</sequence>
<dbReference type="InterPro" id="IPR000253">
    <property type="entry name" value="FHA_dom"/>
</dbReference>
<keyword evidence="1" id="KW-0597">Phosphoprotein</keyword>
<dbReference type="PANTHER" id="PTHR23308">
    <property type="entry name" value="NUCLEAR INHIBITOR OF PROTEIN PHOSPHATASE-1"/>
    <property type="match status" value="1"/>
</dbReference>
<dbReference type="SUPFAM" id="SSF49879">
    <property type="entry name" value="SMAD/FHA domain"/>
    <property type="match status" value="1"/>
</dbReference>
<name>A0ABP6P654_9ACTN</name>
<reference evidence="4" key="1">
    <citation type="journal article" date="2019" name="Int. J. Syst. Evol. Microbiol.">
        <title>The Global Catalogue of Microorganisms (GCM) 10K type strain sequencing project: providing services to taxonomists for standard genome sequencing and annotation.</title>
        <authorList>
            <consortium name="The Broad Institute Genomics Platform"/>
            <consortium name="The Broad Institute Genome Sequencing Center for Infectious Disease"/>
            <person name="Wu L."/>
            <person name="Ma J."/>
        </authorList>
    </citation>
    <scope>NUCLEOTIDE SEQUENCE [LARGE SCALE GENOMIC DNA]</scope>
    <source>
        <strain evidence="4">JCM 15614</strain>
    </source>
</reference>
<evidence type="ECO:0000313" key="4">
    <source>
        <dbReference type="Proteomes" id="UP001499924"/>
    </source>
</evidence>
<protein>
    <recommendedName>
        <fullName evidence="2">FHA domain-containing protein</fullName>
    </recommendedName>
</protein>
<gene>
    <name evidence="3" type="ORF">GCM10010531_21850</name>
</gene>
<dbReference type="SUPFAM" id="SSF51905">
    <property type="entry name" value="FAD/NAD(P)-binding domain"/>
    <property type="match status" value="1"/>
</dbReference>
<evidence type="ECO:0000256" key="1">
    <source>
        <dbReference type="ARBA" id="ARBA00022553"/>
    </source>
</evidence>
<dbReference type="EMBL" id="BAAAVV010000004">
    <property type="protein sequence ID" value="GAA3168590.1"/>
    <property type="molecule type" value="Genomic_DNA"/>
</dbReference>
<organism evidence="3 4">
    <name type="scientific">Blastococcus jejuensis</name>
    <dbReference type="NCBI Taxonomy" id="351224"/>
    <lineage>
        <taxon>Bacteria</taxon>
        <taxon>Bacillati</taxon>
        <taxon>Actinomycetota</taxon>
        <taxon>Actinomycetes</taxon>
        <taxon>Geodermatophilales</taxon>
        <taxon>Geodermatophilaceae</taxon>
        <taxon>Blastococcus</taxon>
    </lineage>
</organism>
<dbReference type="CDD" id="cd00060">
    <property type="entry name" value="FHA"/>
    <property type="match status" value="1"/>
</dbReference>
<keyword evidence="4" id="KW-1185">Reference proteome</keyword>